<organism evidence="2 3">
    <name type="scientific">Aeromicrobium yanjiei</name>
    <dbReference type="NCBI Taxonomy" id="2662028"/>
    <lineage>
        <taxon>Bacteria</taxon>
        <taxon>Bacillati</taxon>
        <taxon>Actinomycetota</taxon>
        <taxon>Actinomycetes</taxon>
        <taxon>Propionibacteriales</taxon>
        <taxon>Nocardioidaceae</taxon>
        <taxon>Aeromicrobium</taxon>
    </lineage>
</organism>
<protein>
    <submittedName>
        <fullName evidence="2">Uncharacterized protein</fullName>
    </submittedName>
</protein>
<dbReference type="Proteomes" id="UP000392064">
    <property type="component" value="Chromosome"/>
</dbReference>
<feature type="compositionally biased region" description="Basic and acidic residues" evidence="1">
    <location>
        <begin position="45"/>
        <end position="60"/>
    </location>
</feature>
<dbReference type="KEGG" id="aef:GEV26_12015"/>
<keyword evidence="3" id="KW-1185">Reference proteome</keyword>
<name>A0A5Q2MFV6_9ACTN</name>
<evidence type="ECO:0000256" key="1">
    <source>
        <dbReference type="SAM" id="MobiDB-lite"/>
    </source>
</evidence>
<dbReference type="EMBL" id="CP045737">
    <property type="protein sequence ID" value="QGG42034.1"/>
    <property type="molecule type" value="Genomic_DNA"/>
</dbReference>
<evidence type="ECO:0000313" key="2">
    <source>
        <dbReference type="EMBL" id="QGG42034.1"/>
    </source>
</evidence>
<reference evidence="2 3" key="1">
    <citation type="submission" date="2019-11" db="EMBL/GenBank/DDBJ databases">
        <authorList>
            <person name="Li J."/>
        </authorList>
    </citation>
    <scope>NUCLEOTIDE SEQUENCE [LARGE SCALE GENOMIC DNA]</scope>
    <source>
        <strain evidence="2 3">MF47</strain>
    </source>
</reference>
<sequence>MANWVHAGLMTAFLVFLALLSLMSIVRLVRLVARDGLGTNPPPRSHREELGSWVERELRR</sequence>
<feature type="region of interest" description="Disordered" evidence="1">
    <location>
        <begin position="36"/>
        <end position="60"/>
    </location>
</feature>
<dbReference type="AlphaFoldDB" id="A0A5Q2MFV6"/>
<evidence type="ECO:0000313" key="3">
    <source>
        <dbReference type="Proteomes" id="UP000392064"/>
    </source>
</evidence>
<gene>
    <name evidence="2" type="ORF">GEV26_12015</name>
</gene>
<proteinExistence type="predicted"/>
<accession>A0A5Q2MFV6</accession>